<keyword evidence="3" id="KW-1185">Reference proteome</keyword>
<sequence length="62" mass="6804">MGKSWNEWSDSLSEQDIPAEVVDWNAVTSNTPENEDSADGDKLDAEQTIGEVPPVTKQKDKA</sequence>
<evidence type="ECO:0000256" key="1">
    <source>
        <dbReference type="SAM" id="MobiDB-lite"/>
    </source>
</evidence>
<dbReference type="AlphaFoldDB" id="A0A850EQM8"/>
<feature type="region of interest" description="Disordered" evidence="1">
    <location>
        <begin position="26"/>
        <end position="62"/>
    </location>
</feature>
<accession>A0A850EQM8</accession>
<dbReference type="EMBL" id="JABWCS010000219">
    <property type="protein sequence ID" value="NUU63543.1"/>
    <property type="molecule type" value="Genomic_DNA"/>
</dbReference>
<organism evidence="2 3">
    <name type="scientific">Paenibacillus agri</name>
    <dbReference type="NCBI Taxonomy" id="2744309"/>
    <lineage>
        <taxon>Bacteria</taxon>
        <taxon>Bacillati</taxon>
        <taxon>Bacillota</taxon>
        <taxon>Bacilli</taxon>
        <taxon>Bacillales</taxon>
        <taxon>Paenibacillaceae</taxon>
        <taxon>Paenibacillus</taxon>
    </lineage>
</organism>
<gene>
    <name evidence="2" type="ORF">HPT30_24585</name>
</gene>
<protein>
    <submittedName>
        <fullName evidence="2">Uncharacterized protein</fullName>
    </submittedName>
</protein>
<evidence type="ECO:0000313" key="3">
    <source>
        <dbReference type="Proteomes" id="UP000564806"/>
    </source>
</evidence>
<evidence type="ECO:0000313" key="2">
    <source>
        <dbReference type="EMBL" id="NUU63543.1"/>
    </source>
</evidence>
<dbReference type="RefSeq" id="WP_175373937.1">
    <property type="nucleotide sequence ID" value="NZ_JABWCS010000219.1"/>
</dbReference>
<proteinExistence type="predicted"/>
<comment type="caution">
    <text evidence="2">The sequence shown here is derived from an EMBL/GenBank/DDBJ whole genome shotgun (WGS) entry which is preliminary data.</text>
</comment>
<dbReference type="Proteomes" id="UP000564806">
    <property type="component" value="Unassembled WGS sequence"/>
</dbReference>
<name>A0A850EQM8_9BACL</name>
<reference evidence="2" key="1">
    <citation type="submission" date="2020-06" db="EMBL/GenBank/DDBJ databases">
        <title>Paenibacillus sp. nov., isolated from soil.</title>
        <authorList>
            <person name="Seo Y.L."/>
        </authorList>
    </citation>
    <scope>NUCLEOTIDE SEQUENCE [LARGE SCALE GENOMIC DNA]</scope>
    <source>
        <strain evidence="2">JW14</strain>
    </source>
</reference>